<reference evidence="1 2" key="1">
    <citation type="submission" date="2016-12" db="EMBL/GenBank/DDBJ databases">
        <title>Genome sequencing and description of Paenibacillus sp. nov. from high altitude lake in the Indian Trans- Himalayas.</title>
        <authorList>
            <person name="Kiran S."/>
            <person name="Swarnkar M.K."/>
            <person name="Rana A."/>
            <person name="Tewari R."/>
            <person name="Gulati A."/>
        </authorList>
    </citation>
    <scope>NUCLEOTIDE SEQUENCE [LARGE SCALE GENOMIC DNA]</scope>
    <source>
        <strain evidence="1 2">IHBB 9951</strain>
    </source>
</reference>
<name>A0ABX3K268_9BACL</name>
<comment type="caution">
    <text evidence="1">The sequence shown here is derived from an EMBL/GenBank/DDBJ whole genome shotgun (WGS) entry which is preliminary data.</text>
</comment>
<proteinExistence type="predicted"/>
<sequence length="62" mass="7369">MVVEGFRGPRIIDLRHSGFPHDGYIHEDVDTMAYKKRLPDDSGSGVYRSWRQSSWRRRFRST</sequence>
<dbReference type="EMBL" id="MRVI01000001">
    <property type="protein sequence ID" value="OOC63540.1"/>
    <property type="molecule type" value="Genomic_DNA"/>
</dbReference>
<keyword evidence="2" id="KW-1185">Reference proteome</keyword>
<dbReference type="Proteomes" id="UP000189059">
    <property type="component" value="Unassembled WGS sequence"/>
</dbReference>
<evidence type="ECO:0000313" key="1">
    <source>
        <dbReference type="EMBL" id="OOC63540.1"/>
    </source>
</evidence>
<gene>
    <name evidence="1" type="ORF">BBD40_17750</name>
</gene>
<protein>
    <submittedName>
        <fullName evidence="1">Uncharacterized protein</fullName>
    </submittedName>
</protein>
<evidence type="ECO:0000313" key="2">
    <source>
        <dbReference type="Proteomes" id="UP000189059"/>
    </source>
</evidence>
<organism evidence="1 2">
    <name type="scientific">Paenibacillus ihbetae</name>
    <dbReference type="NCBI Taxonomy" id="1870820"/>
    <lineage>
        <taxon>Bacteria</taxon>
        <taxon>Bacillati</taxon>
        <taxon>Bacillota</taxon>
        <taxon>Bacilli</taxon>
        <taxon>Bacillales</taxon>
        <taxon>Paenibacillaceae</taxon>
        <taxon>Paenibacillus</taxon>
    </lineage>
</organism>
<accession>A0ABX3K268</accession>